<dbReference type="AlphaFoldDB" id="M2YK51"/>
<organism evidence="2 3">
    <name type="scientific">Dothistroma septosporum (strain NZE10 / CBS 128990)</name>
    <name type="common">Red band needle blight fungus</name>
    <name type="synonym">Mycosphaerella pini</name>
    <dbReference type="NCBI Taxonomy" id="675120"/>
    <lineage>
        <taxon>Eukaryota</taxon>
        <taxon>Fungi</taxon>
        <taxon>Dikarya</taxon>
        <taxon>Ascomycota</taxon>
        <taxon>Pezizomycotina</taxon>
        <taxon>Dothideomycetes</taxon>
        <taxon>Dothideomycetidae</taxon>
        <taxon>Mycosphaerellales</taxon>
        <taxon>Mycosphaerellaceae</taxon>
        <taxon>Dothistroma</taxon>
    </lineage>
</organism>
<protein>
    <submittedName>
        <fullName evidence="2">Uncharacterized protein</fullName>
    </submittedName>
</protein>
<feature type="transmembrane region" description="Helical" evidence="1">
    <location>
        <begin position="389"/>
        <end position="408"/>
    </location>
</feature>
<dbReference type="HOGENOM" id="CLU_022814_1_0_1"/>
<dbReference type="EMBL" id="KB446545">
    <property type="protein sequence ID" value="EME39270.1"/>
    <property type="molecule type" value="Genomic_DNA"/>
</dbReference>
<dbReference type="STRING" id="675120.M2YK51"/>
<dbReference type="PANTHER" id="PTHR37402:SF1">
    <property type="entry name" value="GRAM DOMAIN-CONTAINING PROTEIN 4"/>
    <property type="match status" value="1"/>
</dbReference>
<reference evidence="3" key="1">
    <citation type="journal article" date="2012" name="PLoS Genet.">
        <title>The genomes of the fungal plant pathogens Cladosporium fulvum and Dothistroma septosporum reveal adaptation to different hosts and lifestyles but also signatures of common ancestry.</title>
        <authorList>
            <person name="de Wit P.J.G.M."/>
            <person name="van der Burgt A."/>
            <person name="Oekmen B."/>
            <person name="Stergiopoulos I."/>
            <person name="Abd-Elsalam K.A."/>
            <person name="Aerts A.L."/>
            <person name="Bahkali A.H."/>
            <person name="Beenen H.G."/>
            <person name="Chettri P."/>
            <person name="Cox M.P."/>
            <person name="Datema E."/>
            <person name="de Vries R.P."/>
            <person name="Dhillon B."/>
            <person name="Ganley A.R."/>
            <person name="Griffiths S.A."/>
            <person name="Guo Y."/>
            <person name="Hamelin R.C."/>
            <person name="Henrissat B."/>
            <person name="Kabir M.S."/>
            <person name="Jashni M.K."/>
            <person name="Kema G."/>
            <person name="Klaubauf S."/>
            <person name="Lapidus A."/>
            <person name="Levasseur A."/>
            <person name="Lindquist E."/>
            <person name="Mehrabi R."/>
            <person name="Ohm R.A."/>
            <person name="Owen T.J."/>
            <person name="Salamov A."/>
            <person name="Schwelm A."/>
            <person name="Schijlen E."/>
            <person name="Sun H."/>
            <person name="van den Burg H.A."/>
            <person name="van Ham R.C.H.J."/>
            <person name="Zhang S."/>
            <person name="Goodwin S.B."/>
            <person name="Grigoriev I.V."/>
            <person name="Collemare J."/>
            <person name="Bradshaw R.E."/>
        </authorList>
    </citation>
    <scope>NUCLEOTIDE SEQUENCE [LARGE SCALE GENOMIC DNA]</scope>
    <source>
        <strain evidence="3">NZE10 / CBS 128990</strain>
    </source>
</reference>
<proteinExistence type="predicted"/>
<keyword evidence="1" id="KW-1133">Transmembrane helix</keyword>
<feature type="transmembrane region" description="Helical" evidence="1">
    <location>
        <begin position="259"/>
        <end position="282"/>
    </location>
</feature>
<keyword evidence="3" id="KW-1185">Reference proteome</keyword>
<reference evidence="2 3" key="2">
    <citation type="journal article" date="2012" name="PLoS Pathog.">
        <title>Diverse lifestyles and strategies of plant pathogenesis encoded in the genomes of eighteen Dothideomycetes fungi.</title>
        <authorList>
            <person name="Ohm R.A."/>
            <person name="Feau N."/>
            <person name="Henrissat B."/>
            <person name="Schoch C.L."/>
            <person name="Horwitz B.A."/>
            <person name="Barry K.W."/>
            <person name="Condon B.J."/>
            <person name="Copeland A.C."/>
            <person name="Dhillon B."/>
            <person name="Glaser F."/>
            <person name="Hesse C.N."/>
            <person name="Kosti I."/>
            <person name="LaButti K."/>
            <person name="Lindquist E.A."/>
            <person name="Lucas S."/>
            <person name="Salamov A.A."/>
            <person name="Bradshaw R.E."/>
            <person name="Ciuffetti L."/>
            <person name="Hamelin R.C."/>
            <person name="Kema G.H.J."/>
            <person name="Lawrence C."/>
            <person name="Scott J.A."/>
            <person name="Spatafora J.W."/>
            <person name="Turgeon B.G."/>
            <person name="de Wit P.J.G.M."/>
            <person name="Zhong S."/>
            <person name="Goodwin S.B."/>
            <person name="Grigoriev I.V."/>
        </authorList>
    </citation>
    <scope>NUCLEOTIDE SEQUENCE [LARGE SCALE GENOMIC DNA]</scope>
    <source>
        <strain evidence="3">NZE10 / CBS 128990</strain>
    </source>
</reference>
<dbReference type="OrthoDB" id="1708389at2759"/>
<keyword evidence="1" id="KW-0472">Membrane</keyword>
<dbReference type="Proteomes" id="UP000016933">
    <property type="component" value="Unassembled WGS sequence"/>
</dbReference>
<accession>M2YK51</accession>
<dbReference type="InterPro" id="IPR037847">
    <property type="entry name" value="GRAMDC4"/>
</dbReference>
<name>M2YK51_DOTSN</name>
<evidence type="ECO:0000313" key="3">
    <source>
        <dbReference type="Proteomes" id="UP000016933"/>
    </source>
</evidence>
<evidence type="ECO:0000256" key="1">
    <source>
        <dbReference type="SAM" id="Phobius"/>
    </source>
</evidence>
<dbReference type="eggNOG" id="ENOG502S2AS">
    <property type="taxonomic scope" value="Eukaryota"/>
</dbReference>
<dbReference type="GO" id="GO:0006915">
    <property type="term" value="P:apoptotic process"/>
    <property type="evidence" value="ECO:0007669"/>
    <property type="project" value="InterPro"/>
</dbReference>
<keyword evidence="1" id="KW-0812">Transmembrane</keyword>
<sequence>MMEKLRQIRHRGQHEKHHVDVEVTPILDDNAAFNTDFSPASLDGTEVASRREKWRNKVEIVKHAIAHPHQSIKQNQQKALVKGFSVSERPWLNDQVKGDEQLWEAHNRLRVAKEHRQLRPNDNLLGVQVRNAERRVQQLEADRQQLEVAYHMGRYVHRARAVQYGLEYPRATSERYSESDPAALGKRFLWLKWLGHVMLYGVQDAATNYIDPSNEVPYDREVLLTTVERLLITTHTFQQWWMRVRRVYRWEDPTLTAKWLAAYFVLWWFNYCMTGFWVYLLYSMWSNRNGEVTRGWIHNSSVRARDHEEKAAMLSEMILRYGSDAWFEPFLDAIGPWLQGQVLDLAQFFEISNSYYEWRNVSANYGTTFAYVAVILISAVTSYDFSMKFFWLVLGVFFFMIRPVASWYPRFRHVVDPVRWFFWHQPTFSEYCFSYLRDHAQDAVQKYQSAQESGESDSLHSPQDDDNEVYFDCESSLSILPLEVTHLPESAILTVRAHWCSQRGTIELTRSSLRFIAHGGRTNTAWSRPLAHILEVCKQTIPLTSLPPKALPGVSKLANDTSALSIYWLSLNKAHLLRTTEEQPDNETVCEVETVYAMSKDPRDQLFNAILGISGKTWMELQPPRGMQTRSS</sequence>
<dbReference type="OMA" id="MGRYVHR"/>
<dbReference type="PANTHER" id="PTHR37402">
    <property type="entry name" value="GRAM DOMAIN-CONTAINING PROTEIN 4"/>
    <property type="match status" value="1"/>
</dbReference>
<gene>
    <name evidence="2" type="ORF">DOTSEDRAFT_75107</name>
</gene>
<feature type="transmembrane region" description="Helical" evidence="1">
    <location>
        <begin position="363"/>
        <end position="382"/>
    </location>
</feature>
<evidence type="ECO:0000313" key="2">
    <source>
        <dbReference type="EMBL" id="EME39270.1"/>
    </source>
</evidence>